<dbReference type="CDD" id="cd06558">
    <property type="entry name" value="crotonase-like"/>
    <property type="match status" value="1"/>
</dbReference>
<dbReference type="PANTHER" id="PTHR43684:SF1">
    <property type="entry name" value="ENOYL-COA DELTA ISOMERASE 2"/>
    <property type="match status" value="1"/>
</dbReference>
<dbReference type="InterPro" id="IPR029045">
    <property type="entry name" value="ClpP/crotonase-like_dom_sf"/>
</dbReference>
<evidence type="ECO:0000313" key="4">
    <source>
        <dbReference type="EMBL" id="RRC99651.1"/>
    </source>
</evidence>
<reference evidence="4 5" key="1">
    <citation type="submission" date="2018-11" db="EMBL/GenBank/DDBJ databases">
        <title>The draft genome sequence of Amphritea balenae JAMM 1525T.</title>
        <authorList>
            <person name="Fang Z."/>
            <person name="Zhang Y."/>
            <person name="Han X."/>
        </authorList>
    </citation>
    <scope>NUCLEOTIDE SEQUENCE [LARGE SCALE GENOMIC DNA]</scope>
    <source>
        <strain evidence="4 5">JAMM 1525</strain>
    </source>
</reference>
<dbReference type="InterPro" id="IPR001753">
    <property type="entry name" value="Enoyl-CoA_hydra/iso"/>
</dbReference>
<dbReference type="OrthoDB" id="9797151at2"/>
<keyword evidence="5" id="KW-1185">Reference proteome</keyword>
<dbReference type="EMBL" id="RQXV01000004">
    <property type="protein sequence ID" value="RRC99651.1"/>
    <property type="molecule type" value="Genomic_DNA"/>
</dbReference>
<dbReference type="Pfam" id="PF00378">
    <property type="entry name" value="ECH_1"/>
    <property type="match status" value="1"/>
</dbReference>
<comment type="subcellular location">
    <subcellularLocation>
        <location evidence="1">Peroxisome</location>
    </subcellularLocation>
</comment>
<dbReference type="Proteomes" id="UP000267535">
    <property type="component" value="Unassembled WGS sequence"/>
</dbReference>
<proteinExistence type="predicted"/>
<gene>
    <name evidence="4" type="ORF">EHS89_09135</name>
</gene>
<protein>
    <submittedName>
        <fullName evidence="4">Enoyl-CoA hydratase</fullName>
    </submittedName>
</protein>
<sequence>MTDQLLIQRNGSVLELTMNRPAKKNALTLAMYQQLSEALQAADKDPQVRVVLLTGAGDCFSAGNDIADFLAALGQPDAVQGPLSFLRSISGLNKPIVAAVPGIAVGIGTTMLLHCDLVIASDRARFQLPFARLGLVPEGGSSYLIPQLLGHRKAFELLVMGDQFDAQTACELGIINQQVEHDELMATARQKADALAAMAPDAVRQSKAMLRRYQMDDLQQVLVAEIEQFAARLKSPEAMEALQAFMEKRAADFSKFN</sequence>
<evidence type="ECO:0000256" key="1">
    <source>
        <dbReference type="ARBA" id="ARBA00004275"/>
    </source>
</evidence>
<keyword evidence="2" id="KW-0576">Peroxisome</keyword>
<dbReference type="Gene3D" id="3.90.226.10">
    <property type="entry name" value="2-enoyl-CoA Hydratase, Chain A, domain 1"/>
    <property type="match status" value="1"/>
</dbReference>
<dbReference type="GO" id="GO:0004165">
    <property type="term" value="F:delta(3)-delta(2)-enoyl-CoA isomerase activity"/>
    <property type="evidence" value="ECO:0007669"/>
    <property type="project" value="UniProtKB-ARBA"/>
</dbReference>
<dbReference type="SUPFAM" id="SSF52096">
    <property type="entry name" value="ClpP/crotonase"/>
    <property type="match status" value="1"/>
</dbReference>
<dbReference type="InterPro" id="IPR051053">
    <property type="entry name" value="ECH/Chromodomain_protein"/>
</dbReference>
<comment type="caution">
    <text evidence="4">The sequence shown here is derived from an EMBL/GenBank/DDBJ whole genome shotgun (WGS) entry which is preliminary data.</text>
</comment>
<evidence type="ECO:0000256" key="2">
    <source>
        <dbReference type="ARBA" id="ARBA00023140"/>
    </source>
</evidence>
<evidence type="ECO:0000313" key="5">
    <source>
        <dbReference type="Proteomes" id="UP000267535"/>
    </source>
</evidence>
<keyword evidence="3" id="KW-0413">Isomerase</keyword>
<evidence type="ECO:0000256" key="3">
    <source>
        <dbReference type="ARBA" id="ARBA00023235"/>
    </source>
</evidence>
<dbReference type="RefSeq" id="WP_124925841.1">
    <property type="nucleotide sequence ID" value="NZ_BMOH01000006.1"/>
</dbReference>
<dbReference type="AlphaFoldDB" id="A0A3P1SR05"/>
<organism evidence="4 5">
    <name type="scientific">Amphritea balenae</name>
    <dbReference type="NCBI Taxonomy" id="452629"/>
    <lineage>
        <taxon>Bacteria</taxon>
        <taxon>Pseudomonadati</taxon>
        <taxon>Pseudomonadota</taxon>
        <taxon>Gammaproteobacteria</taxon>
        <taxon>Oceanospirillales</taxon>
        <taxon>Oceanospirillaceae</taxon>
        <taxon>Amphritea</taxon>
    </lineage>
</organism>
<dbReference type="PANTHER" id="PTHR43684">
    <property type="match status" value="1"/>
</dbReference>
<name>A0A3P1SR05_9GAMM</name>
<accession>A0A3P1SR05</accession>